<dbReference type="Proteomes" id="UP000327013">
    <property type="component" value="Unassembled WGS sequence"/>
</dbReference>
<dbReference type="GO" id="GO:0045046">
    <property type="term" value="P:protein import into peroxisome membrane"/>
    <property type="evidence" value="ECO:0007669"/>
    <property type="project" value="TreeGrafter"/>
</dbReference>
<accession>A0A5N6L278</accession>
<feature type="region of interest" description="Disordered" evidence="1">
    <location>
        <begin position="1"/>
        <end position="187"/>
    </location>
</feature>
<dbReference type="PANTHER" id="PTHR12774:SF2">
    <property type="entry name" value="PEROXISOMAL BIOGENESIS FACTOR 19"/>
    <property type="match status" value="1"/>
</dbReference>
<evidence type="ECO:0000313" key="3">
    <source>
        <dbReference type="Proteomes" id="UP000327013"/>
    </source>
</evidence>
<dbReference type="OrthoDB" id="21292at2759"/>
<protein>
    <recommendedName>
        <fullName evidence="4">Pex19-domain-containing protein</fullName>
    </recommendedName>
</protein>
<keyword evidence="3" id="KW-1185">Reference proteome</keyword>
<evidence type="ECO:0008006" key="4">
    <source>
        <dbReference type="Google" id="ProtNLM"/>
    </source>
</evidence>
<evidence type="ECO:0000256" key="1">
    <source>
        <dbReference type="SAM" id="MobiDB-lite"/>
    </source>
</evidence>
<dbReference type="InterPro" id="IPR006708">
    <property type="entry name" value="Pex19"/>
</dbReference>
<reference evidence="2 3" key="1">
    <citation type="submission" date="2019-06" db="EMBL/GenBank/DDBJ databases">
        <title>A chromosomal-level reference genome of Carpinus fangiana (Coryloideae, Betulaceae).</title>
        <authorList>
            <person name="Yang X."/>
            <person name="Wang Z."/>
            <person name="Zhang L."/>
            <person name="Hao G."/>
            <person name="Liu J."/>
            <person name="Yang Y."/>
        </authorList>
    </citation>
    <scope>NUCLEOTIDE SEQUENCE [LARGE SCALE GENOMIC DNA]</scope>
    <source>
        <strain evidence="2">Cfa_2016G</strain>
        <tissue evidence="2">Leaf</tissue>
    </source>
</reference>
<dbReference type="PANTHER" id="PTHR12774">
    <property type="entry name" value="PEROXISOMAL BIOGENESIS FACTOR 19"/>
    <property type="match status" value="1"/>
</dbReference>
<dbReference type="InterPro" id="IPR038322">
    <property type="entry name" value="Pex19_C_sf"/>
</dbReference>
<name>A0A5N6L278_9ROSI</name>
<feature type="compositionally biased region" description="Acidic residues" evidence="1">
    <location>
        <begin position="17"/>
        <end position="32"/>
    </location>
</feature>
<proteinExistence type="predicted"/>
<feature type="compositionally biased region" description="Low complexity" evidence="1">
    <location>
        <begin position="124"/>
        <end position="157"/>
    </location>
</feature>
<dbReference type="Gene3D" id="1.20.120.900">
    <property type="entry name" value="Pex19, mPTS binding domain"/>
    <property type="match status" value="1"/>
</dbReference>
<feature type="compositionally biased region" description="Basic and acidic residues" evidence="1">
    <location>
        <begin position="164"/>
        <end position="173"/>
    </location>
</feature>
<gene>
    <name evidence="2" type="ORF">FH972_025853</name>
</gene>
<dbReference type="EMBL" id="VIBQ01000072">
    <property type="protein sequence ID" value="KAB8606222.1"/>
    <property type="molecule type" value="Genomic_DNA"/>
</dbReference>
<comment type="caution">
    <text evidence="2">The sequence shown here is derived from an EMBL/GenBank/DDBJ whole genome shotgun (WGS) entry which is preliminary data.</text>
</comment>
<dbReference type="GO" id="GO:0033328">
    <property type="term" value="F:peroxisome membrane targeting sequence binding"/>
    <property type="evidence" value="ECO:0007669"/>
    <property type="project" value="TreeGrafter"/>
</dbReference>
<dbReference type="Pfam" id="PF04614">
    <property type="entry name" value="Pex19"/>
    <property type="match status" value="1"/>
</dbReference>
<feature type="compositionally biased region" description="Basic and acidic residues" evidence="1">
    <location>
        <begin position="33"/>
        <end position="46"/>
    </location>
</feature>
<feature type="compositionally biased region" description="Basic and acidic residues" evidence="1">
    <location>
        <begin position="1"/>
        <end position="11"/>
    </location>
</feature>
<sequence>MAAPGDKKPDMNPETAPDPDEDDLDDLDEMLDEFQHTKIDPAKKETAPAGSSSNEPAAAASGGEDPSMDDFAKHIQESMADMIKELEQDPESMKQFEQLMQGFANPQEFNTGENATPAAPPATGPAAPTKAPATANSSTDKTPASSSSKGQGAGANSEAAFQDTIRKTMERMKASSASADESAKTPAEDDIMAQLLKELASAGGEGGDGDDAFSKMLLGMMEQLTNKEILYEPMKELDGKFDNWLAENSAAGKLKKEDEIRYKEQRKLVGEIVKRFEKQGYSDSNAEDREYIVERMQQMQSQGAPPPDLVGDMAGAEAMMGGMDQDCAQQ</sequence>
<dbReference type="GO" id="GO:0005778">
    <property type="term" value="C:peroxisomal membrane"/>
    <property type="evidence" value="ECO:0007669"/>
    <property type="project" value="TreeGrafter"/>
</dbReference>
<dbReference type="AlphaFoldDB" id="A0A5N6L278"/>
<organism evidence="2 3">
    <name type="scientific">Carpinus fangiana</name>
    <dbReference type="NCBI Taxonomy" id="176857"/>
    <lineage>
        <taxon>Eukaryota</taxon>
        <taxon>Viridiplantae</taxon>
        <taxon>Streptophyta</taxon>
        <taxon>Embryophyta</taxon>
        <taxon>Tracheophyta</taxon>
        <taxon>Spermatophyta</taxon>
        <taxon>Magnoliopsida</taxon>
        <taxon>eudicotyledons</taxon>
        <taxon>Gunneridae</taxon>
        <taxon>Pentapetalae</taxon>
        <taxon>rosids</taxon>
        <taxon>fabids</taxon>
        <taxon>Fagales</taxon>
        <taxon>Betulaceae</taxon>
        <taxon>Carpinus</taxon>
    </lineage>
</organism>
<evidence type="ECO:0000313" key="2">
    <source>
        <dbReference type="EMBL" id="KAB8606222.1"/>
    </source>
</evidence>
<feature type="compositionally biased region" description="Basic and acidic residues" evidence="1">
    <location>
        <begin position="70"/>
        <end position="94"/>
    </location>
</feature>